<dbReference type="Proteomes" id="UP001610335">
    <property type="component" value="Unassembled WGS sequence"/>
</dbReference>
<feature type="domain" description="Tse2 ADP-ribosyltransferase toxin" evidence="1">
    <location>
        <begin position="91"/>
        <end position="138"/>
    </location>
</feature>
<evidence type="ECO:0000259" key="1">
    <source>
        <dbReference type="Pfam" id="PF18648"/>
    </source>
</evidence>
<dbReference type="InterPro" id="IPR041018">
    <property type="entry name" value="ADPRTs_Tse2"/>
</dbReference>
<comment type="caution">
    <text evidence="2">The sequence shown here is derived from an EMBL/GenBank/DDBJ whole genome shotgun (WGS) entry which is preliminary data.</text>
</comment>
<proteinExistence type="predicted"/>
<organism evidence="2 3">
    <name type="scientific">Aspergillus cavernicola</name>
    <dbReference type="NCBI Taxonomy" id="176166"/>
    <lineage>
        <taxon>Eukaryota</taxon>
        <taxon>Fungi</taxon>
        <taxon>Dikarya</taxon>
        <taxon>Ascomycota</taxon>
        <taxon>Pezizomycotina</taxon>
        <taxon>Eurotiomycetes</taxon>
        <taxon>Eurotiomycetidae</taxon>
        <taxon>Eurotiales</taxon>
        <taxon>Aspergillaceae</taxon>
        <taxon>Aspergillus</taxon>
        <taxon>Aspergillus subgen. Nidulantes</taxon>
    </lineage>
</organism>
<dbReference type="Pfam" id="PF18648">
    <property type="entry name" value="ADPRTs_Tse2"/>
    <property type="match status" value="1"/>
</dbReference>
<accession>A0ABR4I8N1</accession>
<name>A0ABR4I8N1_9EURO</name>
<sequence length="158" mass="17952">MATGEIYSWINLLRPISSPSGCRTADGLHSSHSIFPATMHQFQLCPETIPFDKKKFDRDDLEWEDGIEVASDGLVHAKRYPNDSNGGALFMPNALALYREQGARRTLQPSQRMFLQALNKALTDFYTTSSTLTPSEEWLHTHPYNEALLEDSEERMKC</sequence>
<evidence type="ECO:0000313" key="2">
    <source>
        <dbReference type="EMBL" id="KAL2824093.1"/>
    </source>
</evidence>
<gene>
    <name evidence="2" type="ORF">BDW59DRAFT_180377</name>
</gene>
<keyword evidence="3" id="KW-1185">Reference proteome</keyword>
<protein>
    <recommendedName>
        <fullName evidence="1">Tse2 ADP-ribosyltransferase toxin domain-containing protein</fullName>
    </recommendedName>
</protein>
<reference evidence="2 3" key="1">
    <citation type="submission" date="2024-07" db="EMBL/GenBank/DDBJ databases">
        <title>Section-level genome sequencing and comparative genomics of Aspergillus sections Usti and Cavernicolus.</title>
        <authorList>
            <consortium name="Lawrence Berkeley National Laboratory"/>
            <person name="Nybo J.L."/>
            <person name="Vesth T.C."/>
            <person name="Theobald S."/>
            <person name="Frisvad J.C."/>
            <person name="Larsen T.O."/>
            <person name="Kjaerboelling I."/>
            <person name="Rothschild-Mancinelli K."/>
            <person name="Lyhne E.K."/>
            <person name="Kogle M.E."/>
            <person name="Barry K."/>
            <person name="Clum A."/>
            <person name="Na H."/>
            <person name="Ledsgaard L."/>
            <person name="Lin J."/>
            <person name="Lipzen A."/>
            <person name="Kuo A."/>
            <person name="Riley R."/>
            <person name="Mondo S."/>
            <person name="LaButti K."/>
            <person name="Haridas S."/>
            <person name="Pangalinan J."/>
            <person name="Salamov A.A."/>
            <person name="Simmons B.A."/>
            <person name="Magnuson J.K."/>
            <person name="Chen J."/>
            <person name="Drula E."/>
            <person name="Henrissat B."/>
            <person name="Wiebenga A."/>
            <person name="Lubbers R.J."/>
            <person name="Gomes A.C."/>
            <person name="Makela M.R."/>
            <person name="Stajich J."/>
            <person name="Grigoriev I.V."/>
            <person name="Mortensen U.H."/>
            <person name="De vries R.P."/>
            <person name="Baker S.E."/>
            <person name="Andersen M.R."/>
        </authorList>
    </citation>
    <scope>NUCLEOTIDE SEQUENCE [LARGE SCALE GENOMIC DNA]</scope>
    <source>
        <strain evidence="2 3">CBS 600.67</strain>
    </source>
</reference>
<evidence type="ECO:0000313" key="3">
    <source>
        <dbReference type="Proteomes" id="UP001610335"/>
    </source>
</evidence>
<dbReference type="EMBL" id="JBFXLS010000046">
    <property type="protein sequence ID" value="KAL2824093.1"/>
    <property type="molecule type" value="Genomic_DNA"/>
</dbReference>